<keyword evidence="3" id="KW-0805">Transcription regulation</keyword>
<dbReference type="Pfam" id="PF03861">
    <property type="entry name" value="ANTAR"/>
    <property type="match status" value="1"/>
</dbReference>
<proteinExistence type="predicted"/>
<dbReference type="InterPro" id="IPR003018">
    <property type="entry name" value="GAF"/>
</dbReference>
<dbReference type="SUPFAM" id="SSF52172">
    <property type="entry name" value="CheY-like"/>
    <property type="match status" value="1"/>
</dbReference>
<gene>
    <name evidence="6" type="ORF">SAMN05216219_0099</name>
</gene>
<protein>
    <submittedName>
        <fullName evidence="6">GAF domain-containing protein</fullName>
    </submittedName>
</protein>
<evidence type="ECO:0000259" key="5">
    <source>
        <dbReference type="PROSITE" id="PS50921"/>
    </source>
</evidence>
<dbReference type="PROSITE" id="PS50921">
    <property type="entry name" value="ANTAR"/>
    <property type="match status" value="1"/>
</dbReference>
<dbReference type="SMART" id="SM01012">
    <property type="entry name" value="ANTAR"/>
    <property type="match status" value="1"/>
</dbReference>
<reference evidence="7" key="1">
    <citation type="submission" date="2016-10" db="EMBL/GenBank/DDBJ databases">
        <authorList>
            <person name="Varghese N."/>
            <person name="Submissions S."/>
        </authorList>
    </citation>
    <scope>NUCLEOTIDE SEQUENCE [LARGE SCALE GENOMIC DNA]</scope>
    <source>
        <strain evidence="7">CGMCC 1.11101</strain>
    </source>
</reference>
<dbReference type="STRING" id="995034.SAMN05216219_0099"/>
<accession>A0A1I4YBQ2</accession>
<keyword evidence="2" id="KW-0418">Kinase</keyword>
<dbReference type="Gene3D" id="1.10.10.10">
    <property type="entry name" value="Winged helix-like DNA-binding domain superfamily/Winged helix DNA-binding domain"/>
    <property type="match status" value="1"/>
</dbReference>
<dbReference type="OrthoDB" id="3683444at2"/>
<dbReference type="GO" id="GO:0016301">
    <property type="term" value="F:kinase activity"/>
    <property type="evidence" value="ECO:0007669"/>
    <property type="project" value="UniProtKB-KW"/>
</dbReference>
<dbReference type="PIRSF" id="PIRSF036625">
    <property type="entry name" value="GAF_ANTAR"/>
    <property type="match status" value="1"/>
</dbReference>
<evidence type="ECO:0000313" key="7">
    <source>
        <dbReference type="Proteomes" id="UP000198867"/>
    </source>
</evidence>
<dbReference type="InterPro" id="IPR011006">
    <property type="entry name" value="CheY-like_superfamily"/>
</dbReference>
<evidence type="ECO:0000256" key="4">
    <source>
        <dbReference type="ARBA" id="ARBA00023163"/>
    </source>
</evidence>
<evidence type="ECO:0000256" key="2">
    <source>
        <dbReference type="ARBA" id="ARBA00022777"/>
    </source>
</evidence>
<dbReference type="InterPro" id="IPR036388">
    <property type="entry name" value="WH-like_DNA-bd_sf"/>
</dbReference>
<dbReference type="RefSeq" id="WP_090707881.1">
    <property type="nucleotide sequence ID" value="NZ_FOVM01000001.1"/>
</dbReference>
<evidence type="ECO:0000256" key="1">
    <source>
        <dbReference type="ARBA" id="ARBA00022679"/>
    </source>
</evidence>
<dbReference type="Gene3D" id="3.30.450.40">
    <property type="match status" value="1"/>
</dbReference>
<sequence length="239" mass="25997">MTELTREGQLVDAFATLADTLVDDYDAVDLLQTLVDNCRDLLDVTAAGILLTDPDGNIEVVASTSEASRLVEVMQLSAQAGPCIDCITTGQAVSVPDISKSPHKWNRFRDSAAQQGFASVYALPMRLRETTIGALNLLRSDFGELNERDVRAAQALADVATIGILHARSLQESDAVRDQLQRALTSRIVIEQAKGVLSQTHSVTTDEAFNLMRRYSRNHGMLLSTVAEQVVSRSLIIGE</sequence>
<evidence type="ECO:0000256" key="3">
    <source>
        <dbReference type="ARBA" id="ARBA00023015"/>
    </source>
</evidence>
<dbReference type="EMBL" id="FOVM01000001">
    <property type="protein sequence ID" value="SFN35442.1"/>
    <property type="molecule type" value="Genomic_DNA"/>
</dbReference>
<dbReference type="Pfam" id="PF13185">
    <property type="entry name" value="GAF_2"/>
    <property type="match status" value="1"/>
</dbReference>
<dbReference type="SUPFAM" id="SSF55781">
    <property type="entry name" value="GAF domain-like"/>
    <property type="match status" value="1"/>
</dbReference>
<dbReference type="InterPro" id="IPR029016">
    <property type="entry name" value="GAF-like_dom_sf"/>
</dbReference>
<evidence type="ECO:0000313" key="6">
    <source>
        <dbReference type="EMBL" id="SFN35442.1"/>
    </source>
</evidence>
<keyword evidence="1" id="KW-0808">Transferase</keyword>
<keyword evidence="4" id="KW-0804">Transcription</keyword>
<dbReference type="AlphaFoldDB" id="A0A1I4YBQ2"/>
<keyword evidence="7" id="KW-1185">Reference proteome</keyword>
<dbReference type="InterPro" id="IPR005561">
    <property type="entry name" value="ANTAR"/>
</dbReference>
<dbReference type="Proteomes" id="UP000198867">
    <property type="component" value="Unassembled WGS sequence"/>
</dbReference>
<dbReference type="InterPro" id="IPR012074">
    <property type="entry name" value="GAF_ANTAR"/>
</dbReference>
<feature type="domain" description="ANTAR" evidence="5">
    <location>
        <begin position="170"/>
        <end position="231"/>
    </location>
</feature>
<name>A0A1I4YBQ2_9MICO</name>
<organism evidence="6 7">
    <name type="scientific">Mycetocola miduiensis</name>
    <dbReference type="NCBI Taxonomy" id="995034"/>
    <lineage>
        <taxon>Bacteria</taxon>
        <taxon>Bacillati</taxon>
        <taxon>Actinomycetota</taxon>
        <taxon>Actinomycetes</taxon>
        <taxon>Micrococcales</taxon>
        <taxon>Microbacteriaceae</taxon>
        <taxon>Mycetocola</taxon>
    </lineage>
</organism>
<dbReference type="SMART" id="SM00065">
    <property type="entry name" value="GAF"/>
    <property type="match status" value="1"/>
</dbReference>
<dbReference type="GO" id="GO:0003723">
    <property type="term" value="F:RNA binding"/>
    <property type="evidence" value="ECO:0007669"/>
    <property type="project" value="InterPro"/>
</dbReference>